<dbReference type="Proteomes" id="UP000716291">
    <property type="component" value="Unassembled WGS sequence"/>
</dbReference>
<keyword evidence="2" id="KW-1185">Reference proteome</keyword>
<sequence>MAIECNPGIYEEDAALIQENQENQRTLRTLSQYAVQISLIRECLTLNHANEILLLVWTRALEGNNTTNQQRFHRLVQHVTTWFSSRCERCQYFNIFMTKSNIYNFNDGIGYTGQDECLLIEASSGGLEEDLDHILGDSLKLLENLAAILNTYRAKYLNSNKTTLSRLKVFVIQCVKTTITLVSVSATGDGKFLYHTPRTSQIPTTFDEQHDLLSLFELLVYLLDICQEQDEVITQLQKEHTSYVEVPKDNLLRNAAL</sequence>
<evidence type="ECO:0000313" key="1">
    <source>
        <dbReference type="EMBL" id="KAG1299011.1"/>
    </source>
</evidence>
<name>A0A9P6WWI2_RHIOR</name>
<organism evidence="1 2">
    <name type="scientific">Rhizopus oryzae</name>
    <name type="common">Mucormycosis agent</name>
    <name type="synonym">Rhizopus arrhizus var. delemar</name>
    <dbReference type="NCBI Taxonomy" id="64495"/>
    <lineage>
        <taxon>Eukaryota</taxon>
        <taxon>Fungi</taxon>
        <taxon>Fungi incertae sedis</taxon>
        <taxon>Mucoromycota</taxon>
        <taxon>Mucoromycotina</taxon>
        <taxon>Mucoromycetes</taxon>
        <taxon>Mucorales</taxon>
        <taxon>Mucorineae</taxon>
        <taxon>Rhizopodaceae</taxon>
        <taxon>Rhizopus</taxon>
    </lineage>
</organism>
<proteinExistence type="predicted"/>
<dbReference type="AlphaFoldDB" id="A0A9P6WWI2"/>
<gene>
    <name evidence="1" type="ORF">G6F64_012912</name>
</gene>
<comment type="caution">
    <text evidence="1">The sequence shown here is derived from an EMBL/GenBank/DDBJ whole genome shotgun (WGS) entry which is preliminary data.</text>
</comment>
<reference evidence="1" key="1">
    <citation type="journal article" date="2020" name="Microb. Genom.">
        <title>Genetic diversity of clinical and environmental Mucorales isolates obtained from an investigation of mucormycosis cases among solid organ transplant recipients.</title>
        <authorList>
            <person name="Nguyen M.H."/>
            <person name="Kaul D."/>
            <person name="Muto C."/>
            <person name="Cheng S.J."/>
            <person name="Richter R.A."/>
            <person name="Bruno V.M."/>
            <person name="Liu G."/>
            <person name="Beyhan S."/>
            <person name="Sundermann A.J."/>
            <person name="Mounaud S."/>
            <person name="Pasculle A.W."/>
            <person name="Nierman W.C."/>
            <person name="Driscoll E."/>
            <person name="Cumbie R."/>
            <person name="Clancy C.J."/>
            <person name="Dupont C.L."/>
        </authorList>
    </citation>
    <scope>NUCLEOTIDE SEQUENCE</scope>
    <source>
        <strain evidence="1">GL11</strain>
    </source>
</reference>
<dbReference type="EMBL" id="JAANQT010004451">
    <property type="protein sequence ID" value="KAG1299011.1"/>
    <property type="molecule type" value="Genomic_DNA"/>
</dbReference>
<evidence type="ECO:0000313" key="2">
    <source>
        <dbReference type="Proteomes" id="UP000716291"/>
    </source>
</evidence>
<protein>
    <submittedName>
        <fullName evidence="1">Uncharacterized protein</fullName>
    </submittedName>
</protein>
<accession>A0A9P6WWI2</accession>